<comment type="subcellular location">
    <subcellularLocation>
        <location evidence="1">Cell membrane</location>
        <topology evidence="1">Multi-pass membrane protein</topology>
    </subcellularLocation>
</comment>
<evidence type="ECO:0000313" key="10">
    <source>
        <dbReference type="Proteomes" id="UP000198598"/>
    </source>
</evidence>
<evidence type="ECO:0000256" key="5">
    <source>
        <dbReference type="ARBA" id="ARBA00023136"/>
    </source>
</evidence>
<dbReference type="PANTHER" id="PTHR30572">
    <property type="entry name" value="MEMBRANE COMPONENT OF TRANSPORTER-RELATED"/>
    <property type="match status" value="1"/>
</dbReference>
<evidence type="ECO:0000256" key="2">
    <source>
        <dbReference type="ARBA" id="ARBA00022475"/>
    </source>
</evidence>
<feature type="domain" description="ABC3 transporter permease C-terminal" evidence="7">
    <location>
        <begin position="666"/>
        <end position="780"/>
    </location>
</feature>
<feature type="domain" description="MacB-like periplasmic core" evidence="8">
    <location>
        <begin position="22"/>
        <end position="236"/>
    </location>
</feature>
<reference evidence="9 10" key="1">
    <citation type="submission" date="2016-10" db="EMBL/GenBank/DDBJ databases">
        <authorList>
            <person name="de Groot N.N."/>
        </authorList>
    </citation>
    <scope>NUCLEOTIDE SEQUENCE [LARGE SCALE GENOMIC DNA]</scope>
    <source>
        <strain evidence="9 10">DSM 26130</strain>
    </source>
</reference>
<dbReference type="GO" id="GO:0022857">
    <property type="term" value="F:transmembrane transporter activity"/>
    <property type="evidence" value="ECO:0007669"/>
    <property type="project" value="TreeGrafter"/>
</dbReference>
<dbReference type="AlphaFoldDB" id="A0A1I1VI15"/>
<feature type="transmembrane region" description="Helical" evidence="6">
    <location>
        <begin position="20"/>
        <end position="38"/>
    </location>
</feature>
<proteinExistence type="predicted"/>
<dbReference type="OrthoDB" id="5933722at2"/>
<dbReference type="InterPro" id="IPR050250">
    <property type="entry name" value="Macrolide_Exporter_MacB"/>
</dbReference>
<dbReference type="GO" id="GO:0005886">
    <property type="term" value="C:plasma membrane"/>
    <property type="evidence" value="ECO:0007669"/>
    <property type="project" value="UniProtKB-SubCell"/>
</dbReference>
<dbReference type="Proteomes" id="UP000198598">
    <property type="component" value="Unassembled WGS sequence"/>
</dbReference>
<dbReference type="PANTHER" id="PTHR30572:SF18">
    <property type="entry name" value="ABC-TYPE MACROLIDE FAMILY EXPORT SYSTEM PERMEASE COMPONENT 2"/>
    <property type="match status" value="1"/>
</dbReference>
<keyword evidence="5 6" id="KW-0472">Membrane</keyword>
<gene>
    <name evidence="9" type="ORF">SAMN05216167_107129</name>
</gene>
<name>A0A1I1VI15_9BACT</name>
<dbReference type="InterPro" id="IPR025857">
    <property type="entry name" value="MacB_PCD"/>
</dbReference>
<dbReference type="Pfam" id="PF12704">
    <property type="entry name" value="MacB_PCD"/>
    <property type="match status" value="2"/>
</dbReference>
<evidence type="ECO:0000259" key="8">
    <source>
        <dbReference type="Pfam" id="PF12704"/>
    </source>
</evidence>
<evidence type="ECO:0000256" key="1">
    <source>
        <dbReference type="ARBA" id="ARBA00004651"/>
    </source>
</evidence>
<dbReference type="Pfam" id="PF02687">
    <property type="entry name" value="FtsX"/>
    <property type="match status" value="2"/>
</dbReference>
<evidence type="ECO:0000313" key="9">
    <source>
        <dbReference type="EMBL" id="SFD80733.1"/>
    </source>
</evidence>
<protein>
    <submittedName>
        <fullName evidence="9">MacB-like core domain-containing protein</fullName>
    </submittedName>
</protein>
<sequence>MLDNYLKIALRNLKRNLRYVIVNVVGLGLGLGFGILAFQNYRYANSYDDWHKNADRIVRVESVKADNDALYGITPSRIAIDAPQQLANVEAAVRLDSRRAVVKQGDNIFNETIHFADLTFLQVFDFPVVSGSADFTDPSRILISQETATKYFGNQNPIGQSLTIYADQSTRKTLIVGGVVDGDFKHSSIRFDFLTQLTNQLEGDKPVDHTDWKYRVDAVFLLLKQPVAVSSIEASLAPFITRQQSADPDWKIKRFVIEPLRTMALNARNLRANRLYPSLPASAVWGMLVMAILILLTASLNFANMTIAVCNRRLREMGVRKVMGSSQGQLIIQLLAEAGVICALAILLGMILSFPISSWYNHMWPYMAIQIDYLDPVLAAYLMGMFLFNTLLAGSYPAFYVSAFRPAHIFRGTLRFGGSGLFSRVMMGIQVAISLIAVVVGLSFERNAEYNHTADVGYDRHNLIGAYVYDESSWRVFKTAAQTIPHVEAVSGTQHIPGFSYSTINFRLNSQPHEAMIYNVGDDFTRMLQIQLRDGQPLLATQDDRPAPNVLVNETFVRAFGEGKSLVGRSIQLDSTTYQISGVVRDFMTNTPFRPIAAAVIRPVSASQFSYFIARVKAEHQQQVFADLERTWKRLFPYKPFDGFYQDNALAEAESVSNNVAQTMGVFALVTVLLAISGLFSLVSLNVLKRMQEVAIRRVLGATGAQIGWVLHKNYVWILIVAVVLGCAGGYFMALVLLNSIFKINNGVSTGILIISAGSVLAIAFLTILLKLWQTLQINPSSSLKSD</sequence>
<dbReference type="EMBL" id="FOLQ01000007">
    <property type="protein sequence ID" value="SFD80733.1"/>
    <property type="molecule type" value="Genomic_DNA"/>
</dbReference>
<feature type="transmembrane region" description="Helical" evidence="6">
    <location>
        <begin position="664"/>
        <end position="688"/>
    </location>
</feature>
<accession>A0A1I1VI15</accession>
<dbReference type="STRING" id="662367.SAMN05216167_107129"/>
<feature type="domain" description="MacB-like periplasmic core" evidence="8">
    <location>
        <begin position="427"/>
        <end position="628"/>
    </location>
</feature>
<feature type="domain" description="ABC3 transporter permease C-terminal" evidence="7">
    <location>
        <begin position="289"/>
        <end position="402"/>
    </location>
</feature>
<keyword evidence="3 6" id="KW-0812">Transmembrane</keyword>
<organism evidence="9 10">
    <name type="scientific">Spirosoma endophyticum</name>
    <dbReference type="NCBI Taxonomy" id="662367"/>
    <lineage>
        <taxon>Bacteria</taxon>
        <taxon>Pseudomonadati</taxon>
        <taxon>Bacteroidota</taxon>
        <taxon>Cytophagia</taxon>
        <taxon>Cytophagales</taxon>
        <taxon>Cytophagaceae</taxon>
        <taxon>Spirosoma</taxon>
    </lineage>
</organism>
<dbReference type="InterPro" id="IPR003838">
    <property type="entry name" value="ABC3_permease_C"/>
</dbReference>
<evidence type="ECO:0000256" key="6">
    <source>
        <dbReference type="SAM" id="Phobius"/>
    </source>
</evidence>
<keyword evidence="10" id="KW-1185">Reference proteome</keyword>
<feature type="transmembrane region" description="Helical" evidence="6">
    <location>
        <begin position="330"/>
        <end position="357"/>
    </location>
</feature>
<evidence type="ECO:0000256" key="4">
    <source>
        <dbReference type="ARBA" id="ARBA00022989"/>
    </source>
</evidence>
<feature type="transmembrane region" description="Helical" evidence="6">
    <location>
        <begin position="715"/>
        <end position="738"/>
    </location>
</feature>
<evidence type="ECO:0000256" key="3">
    <source>
        <dbReference type="ARBA" id="ARBA00022692"/>
    </source>
</evidence>
<feature type="transmembrane region" description="Helical" evidence="6">
    <location>
        <begin position="283"/>
        <end position="309"/>
    </location>
</feature>
<feature type="transmembrane region" description="Helical" evidence="6">
    <location>
        <begin position="421"/>
        <end position="444"/>
    </location>
</feature>
<keyword evidence="4 6" id="KW-1133">Transmembrane helix</keyword>
<feature type="transmembrane region" description="Helical" evidence="6">
    <location>
        <begin position="750"/>
        <end position="773"/>
    </location>
</feature>
<dbReference type="RefSeq" id="WP_093829010.1">
    <property type="nucleotide sequence ID" value="NZ_FOLQ01000007.1"/>
</dbReference>
<keyword evidence="2" id="KW-1003">Cell membrane</keyword>
<feature type="transmembrane region" description="Helical" evidence="6">
    <location>
        <begin position="377"/>
        <end position="400"/>
    </location>
</feature>
<evidence type="ECO:0000259" key="7">
    <source>
        <dbReference type="Pfam" id="PF02687"/>
    </source>
</evidence>